<gene>
    <name evidence="1" type="ORF">A3860_02930</name>
</gene>
<name>A0A1V9G9M6_9BACT</name>
<comment type="caution">
    <text evidence="1">The sequence shown here is derived from an EMBL/GenBank/DDBJ whole genome shotgun (WGS) entry which is preliminary data.</text>
</comment>
<organism evidence="1 2">
    <name type="scientific">Niastella vici</name>
    <dbReference type="NCBI Taxonomy" id="1703345"/>
    <lineage>
        <taxon>Bacteria</taxon>
        <taxon>Pseudomonadati</taxon>
        <taxon>Bacteroidota</taxon>
        <taxon>Chitinophagia</taxon>
        <taxon>Chitinophagales</taxon>
        <taxon>Chitinophagaceae</taxon>
        <taxon>Niastella</taxon>
    </lineage>
</organism>
<protein>
    <submittedName>
        <fullName evidence="1">Uncharacterized protein</fullName>
    </submittedName>
</protein>
<accession>A0A1V9G9M6</accession>
<evidence type="ECO:0000313" key="2">
    <source>
        <dbReference type="Proteomes" id="UP000192796"/>
    </source>
</evidence>
<evidence type="ECO:0000313" key="1">
    <source>
        <dbReference type="EMBL" id="OQP67323.1"/>
    </source>
</evidence>
<proteinExistence type="predicted"/>
<dbReference type="OrthoDB" id="978748at2"/>
<dbReference type="EMBL" id="LVYD01000001">
    <property type="protein sequence ID" value="OQP67323.1"/>
    <property type="molecule type" value="Genomic_DNA"/>
</dbReference>
<dbReference type="Proteomes" id="UP000192796">
    <property type="component" value="Unassembled WGS sequence"/>
</dbReference>
<keyword evidence="2" id="KW-1185">Reference proteome</keyword>
<dbReference type="STRING" id="1703345.A3860_02930"/>
<sequence>MRSASVHELKQELLNLPAAELTELCLRLAKYKKENKELLTYLLFEAHDENGFVQSIKKEIDAEFAQINHSSLYFVKKTLRKILRHITKHLRYTGSSQVTVELLIYFCQSIKESGIPIEKNPVIANLYKGQVQKINKALLALHEDLQHDYAREVAALEM</sequence>
<dbReference type="RefSeq" id="WP_081145022.1">
    <property type="nucleotide sequence ID" value="NZ_LVYD01000001.1"/>
</dbReference>
<dbReference type="AlphaFoldDB" id="A0A1V9G9M6"/>
<reference evidence="1 2" key="1">
    <citation type="submission" date="2016-03" db="EMBL/GenBank/DDBJ databases">
        <title>Niastella vici sp. nov., isolated from farmland soil.</title>
        <authorList>
            <person name="Chen L."/>
            <person name="Wang D."/>
            <person name="Yang S."/>
            <person name="Wang G."/>
        </authorList>
    </citation>
    <scope>NUCLEOTIDE SEQUENCE [LARGE SCALE GENOMIC DNA]</scope>
    <source>
        <strain evidence="1 2">DJ57</strain>
    </source>
</reference>